<dbReference type="Proteomes" id="UP000799118">
    <property type="component" value="Unassembled WGS sequence"/>
</dbReference>
<proteinExistence type="predicted"/>
<dbReference type="AlphaFoldDB" id="A0A6A4HAC9"/>
<name>A0A6A4HAC9_9AGAR</name>
<gene>
    <name evidence="3" type="ORF">BT96DRAFT_998360</name>
</gene>
<keyword evidence="4" id="KW-1185">Reference proteome</keyword>
<dbReference type="OrthoDB" id="3055171at2759"/>
<sequence length="117" mass="13747">MAHAVHTDATFIIFHRGASEIICIRHRASQTLYVSEIIDTCTNYGKLQTALYAAILNDKADRQEIWEKKHPPRRNKKRRQRSDRWSRKRIQQESDLVPIVIAVLILSWLISHFRPTT</sequence>
<reference evidence="3" key="1">
    <citation type="journal article" date="2019" name="Environ. Microbiol.">
        <title>Fungal ecological strategies reflected in gene transcription - a case study of two litter decomposers.</title>
        <authorList>
            <person name="Barbi F."/>
            <person name="Kohler A."/>
            <person name="Barry K."/>
            <person name="Baskaran P."/>
            <person name="Daum C."/>
            <person name="Fauchery L."/>
            <person name="Ihrmark K."/>
            <person name="Kuo A."/>
            <person name="LaButti K."/>
            <person name="Lipzen A."/>
            <person name="Morin E."/>
            <person name="Grigoriev I.V."/>
            <person name="Henrissat B."/>
            <person name="Lindahl B."/>
            <person name="Martin F."/>
        </authorList>
    </citation>
    <scope>NUCLEOTIDE SEQUENCE</scope>
    <source>
        <strain evidence="3">JB14</strain>
    </source>
</reference>
<evidence type="ECO:0000313" key="4">
    <source>
        <dbReference type="Proteomes" id="UP000799118"/>
    </source>
</evidence>
<evidence type="ECO:0000313" key="3">
    <source>
        <dbReference type="EMBL" id="KAE9394663.1"/>
    </source>
</evidence>
<keyword evidence="2" id="KW-0812">Transmembrane</keyword>
<feature type="region of interest" description="Disordered" evidence="1">
    <location>
        <begin position="65"/>
        <end position="89"/>
    </location>
</feature>
<keyword evidence="2" id="KW-0472">Membrane</keyword>
<feature type="compositionally biased region" description="Basic residues" evidence="1">
    <location>
        <begin position="70"/>
        <end position="89"/>
    </location>
</feature>
<keyword evidence="2" id="KW-1133">Transmembrane helix</keyword>
<protein>
    <submittedName>
        <fullName evidence="3">Uncharacterized protein</fullName>
    </submittedName>
</protein>
<evidence type="ECO:0000256" key="2">
    <source>
        <dbReference type="SAM" id="Phobius"/>
    </source>
</evidence>
<evidence type="ECO:0000256" key="1">
    <source>
        <dbReference type="SAM" id="MobiDB-lite"/>
    </source>
</evidence>
<organism evidence="3 4">
    <name type="scientific">Gymnopus androsaceus JB14</name>
    <dbReference type="NCBI Taxonomy" id="1447944"/>
    <lineage>
        <taxon>Eukaryota</taxon>
        <taxon>Fungi</taxon>
        <taxon>Dikarya</taxon>
        <taxon>Basidiomycota</taxon>
        <taxon>Agaricomycotina</taxon>
        <taxon>Agaricomycetes</taxon>
        <taxon>Agaricomycetidae</taxon>
        <taxon>Agaricales</taxon>
        <taxon>Marasmiineae</taxon>
        <taxon>Omphalotaceae</taxon>
        <taxon>Gymnopus</taxon>
    </lineage>
</organism>
<feature type="transmembrane region" description="Helical" evidence="2">
    <location>
        <begin position="96"/>
        <end position="113"/>
    </location>
</feature>
<accession>A0A6A4HAC9</accession>
<dbReference type="EMBL" id="ML769546">
    <property type="protein sequence ID" value="KAE9394663.1"/>
    <property type="molecule type" value="Genomic_DNA"/>
</dbReference>